<sequence length="146" mass="15451">MQKLPVYSAAQGLFHSPLRRGMAGVVLAAFGLMGLGAGTAFASSIGTSAPGLMRTAVAGGAAASPAEVKNFAAAVQEIKPLNEQVHTALSRKGITATQREELKKSYMTKVDDILAKNHLTAEQYSSLLRQTQSDPDFAKEVESDMR</sequence>
<dbReference type="RefSeq" id="WP_012537407.1">
    <property type="nucleotide sequence ID" value="NZ_AP025160.1"/>
</dbReference>
<accession>A0A2W1KGF0</accession>
<reference evidence="3 4" key="1">
    <citation type="submission" date="2018-06" db="EMBL/GenBank/DDBJ databases">
        <title>Draft sequence of Acidithiobacillus ferrooxidans CCM 4253.</title>
        <authorList>
            <person name="Moya-Beltran A."/>
            <person name="Castro M."/>
            <person name="Covarrubias P.C."/>
            <person name="Issotta F."/>
            <person name="Janiczek O."/>
            <person name="Mandl M."/>
            <person name="Kucera J."/>
            <person name="Quatrini R."/>
        </authorList>
    </citation>
    <scope>NUCLEOTIDE SEQUENCE [LARGE SCALE GENOMIC DNA]</scope>
    <source>
        <strain evidence="3 4">CCM 4253</strain>
    </source>
</reference>
<dbReference type="OrthoDB" id="5298059at2"/>
<feature type="compositionally biased region" description="Basic and acidic residues" evidence="1">
    <location>
        <begin position="136"/>
        <end position="146"/>
    </location>
</feature>
<dbReference type="Proteomes" id="UP000248886">
    <property type="component" value="Unassembled WGS sequence"/>
</dbReference>
<dbReference type="InterPro" id="IPR025433">
    <property type="entry name" value="DUF4168"/>
</dbReference>
<protein>
    <submittedName>
        <fullName evidence="3">DUF4168 domain-containing protein</fullName>
    </submittedName>
</protein>
<evidence type="ECO:0000259" key="2">
    <source>
        <dbReference type="Pfam" id="PF13767"/>
    </source>
</evidence>
<feature type="region of interest" description="Disordered" evidence="1">
    <location>
        <begin position="126"/>
        <end position="146"/>
    </location>
</feature>
<dbReference type="Pfam" id="PF13767">
    <property type="entry name" value="DUF4168"/>
    <property type="match status" value="1"/>
</dbReference>
<evidence type="ECO:0000313" key="3">
    <source>
        <dbReference type="EMBL" id="PZD80824.1"/>
    </source>
</evidence>
<gene>
    <name evidence="3" type="ORF">DN052_10400</name>
</gene>
<comment type="caution">
    <text evidence="3">The sequence shown here is derived from an EMBL/GenBank/DDBJ whole genome shotgun (WGS) entry which is preliminary data.</text>
</comment>
<dbReference type="GeneID" id="65281846"/>
<organism evidence="3 4">
    <name type="scientific">Acidithiobacillus ferrooxidans</name>
    <name type="common">Thiobacillus ferrooxidans</name>
    <dbReference type="NCBI Taxonomy" id="920"/>
    <lineage>
        <taxon>Bacteria</taxon>
        <taxon>Pseudomonadati</taxon>
        <taxon>Pseudomonadota</taxon>
        <taxon>Acidithiobacillia</taxon>
        <taxon>Acidithiobacillales</taxon>
        <taxon>Acidithiobacillaceae</taxon>
        <taxon>Acidithiobacillus</taxon>
    </lineage>
</organism>
<dbReference type="AlphaFoldDB" id="A0A2W1KGF0"/>
<dbReference type="EMBL" id="QKQP01000005">
    <property type="protein sequence ID" value="PZD80824.1"/>
    <property type="molecule type" value="Genomic_DNA"/>
</dbReference>
<evidence type="ECO:0000256" key="1">
    <source>
        <dbReference type="SAM" id="MobiDB-lite"/>
    </source>
</evidence>
<feature type="domain" description="DUF4168" evidence="2">
    <location>
        <begin position="64"/>
        <end position="141"/>
    </location>
</feature>
<proteinExistence type="predicted"/>
<name>A0A2W1KGF0_ACIFR</name>
<evidence type="ECO:0000313" key="4">
    <source>
        <dbReference type="Proteomes" id="UP000248886"/>
    </source>
</evidence>